<dbReference type="PANTHER" id="PTHR16146">
    <property type="entry name" value="INTELECTIN"/>
    <property type="match status" value="1"/>
</dbReference>
<keyword evidence="7" id="KW-1185">Reference proteome</keyword>
<evidence type="ECO:0000313" key="6">
    <source>
        <dbReference type="EMBL" id="CAH3170487.1"/>
    </source>
</evidence>
<dbReference type="PANTHER" id="PTHR16146:SF46">
    <property type="entry name" value="INTELECTIN-1A-RELATED"/>
    <property type="match status" value="1"/>
</dbReference>
<sequence length="285" mass="31433">LFSVSAQTLTLTHVKLYLRRALDKNTRYKVLEMDPKGNLYLHKTAFLCKNDIIKRLVSGKYHLVESSPIGLSKDSSALDCNDLKTKVPSATSGVYWIDPDAGSHSNAFQAYCDQQTDGGGWTLVWSYTFTTYSSFTSGANAVTPRPTWTASNANTRVSTTVPLSETHYEAMNFALWRTIGKEFLIKSNINNWIACKEGEGSGSFVSQKTGSLSCKLVKRVSKQCAGVMPKTITMDSHGPRLSSSSLYYYFDGNTSGNWPTHDPCGKNQANQVKGVVNPHGNIFVR</sequence>
<dbReference type="Gene3D" id="2.60.120.1000">
    <property type="match status" value="1"/>
</dbReference>
<evidence type="ECO:0000313" key="7">
    <source>
        <dbReference type="Proteomes" id="UP001159405"/>
    </source>
</evidence>
<dbReference type="Pfam" id="PF01410">
    <property type="entry name" value="COLFI"/>
    <property type="match status" value="1"/>
</dbReference>
<reference evidence="6 7" key="1">
    <citation type="submission" date="2022-05" db="EMBL/GenBank/DDBJ databases">
        <authorList>
            <consortium name="Genoscope - CEA"/>
            <person name="William W."/>
        </authorList>
    </citation>
    <scope>NUCLEOTIDE SEQUENCE [LARGE SCALE GENOMIC DNA]</scope>
</reference>
<protein>
    <recommendedName>
        <fullName evidence="5">Fibrinogen C-terminal domain-containing protein</fullName>
    </recommendedName>
</protein>
<accession>A0ABN8QVC8</accession>
<proteinExistence type="predicted"/>
<dbReference type="NCBIfam" id="NF040941">
    <property type="entry name" value="GGGWT_bact"/>
    <property type="match status" value="1"/>
</dbReference>
<dbReference type="InterPro" id="IPR002181">
    <property type="entry name" value="Fibrinogen_a/b/g_C_dom"/>
</dbReference>
<gene>
    <name evidence="6" type="ORF">PLOB_00010741</name>
</gene>
<feature type="domain" description="Fibrinogen C-terminal" evidence="5">
    <location>
        <begin position="71"/>
        <end position="124"/>
    </location>
</feature>
<name>A0ABN8QVC8_9CNID</name>
<keyword evidence="3" id="KW-0176">Collagen</keyword>
<keyword evidence="2" id="KW-0964">Secreted</keyword>
<evidence type="ECO:0000256" key="2">
    <source>
        <dbReference type="ARBA" id="ARBA00022525"/>
    </source>
</evidence>
<dbReference type="EMBL" id="CALNXK010000156">
    <property type="protein sequence ID" value="CAH3170487.1"/>
    <property type="molecule type" value="Genomic_DNA"/>
</dbReference>
<feature type="non-terminal residue" evidence="6">
    <location>
        <position position="1"/>
    </location>
</feature>
<dbReference type="PROSITE" id="PS51406">
    <property type="entry name" value="FIBRINOGEN_C_2"/>
    <property type="match status" value="1"/>
</dbReference>
<dbReference type="SUPFAM" id="SSF56496">
    <property type="entry name" value="Fibrinogen C-terminal domain-like"/>
    <property type="match status" value="1"/>
</dbReference>
<comment type="subcellular location">
    <subcellularLocation>
        <location evidence="1">Secreted</location>
    </subcellularLocation>
</comment>
<organism evidence="6 7">
    <name type="scientific">Porites lobata</name>
    <dbReference type="NCBI Taxonomy" id="104759"/>
    <lineage>
        <taxon>Eukaryota</taxon>
        <taxon>Metazoa</taxon>
        <taxon>Cnidaria</taxon>
        <taxon>Anthozoa</taxon>
        <taxon>Hexacorallia</taxon>
        <taxon>Scleractinia</taxon>
        <taxon>Fungiina</taxon>
        <taxon>Poritidae</taxon>
        <taxon>Porites</taxon>
    </lineage>
</organism>
<dbReference type="InterPro" id="IPR036056">
    <property type="entry name" value="Fibrinogen-like_C"/>
</dbReference>
<evidence type="ECO:0000256" key="1">
    <source>
        <dbReference type="ARBA" id="ARBA00004613"/>
    </source>
</evidence>
<evidence type="ECO:0000256" key="4">
    <source>
        <dbReference type="ARBA" id="ARBA00023157"/>
    </source>
</evidence>
<evidence type="ECO:0000256" key="3">
    <source>
        <dbReference type="ARBA" id="ARBA00023119"/>
    </source>
</evidence>
<comment type="caution">
    <text evidence="6">The sequence shown here is derived from an EMBL/GenBank/DDBJ whole genome shotgun (WGS) entry which is preliminary data.</text>
</comment>
<dbReference type="InterPro" id="IPR000885">
    <property type="entry name" value="Fib_collagen_C"/>
</dbReference>
<evidence type="ECO:0000259" key="5">
    <source>
        <dbReference type="PROSITE" id="PS51406"/>
    </source>
</evidence>
<dbReference type="Proteomes" id="UP001159405">
    <property type="component" value="Unassembled WGS sequence"/>
</dbReference>
<keyword evidence="4" id="KW-1015">Disulfide bond</keyword>